<evidence type="ECO:0000256" key="2">
    <source>
        <dbReference type="SAM" id="Phobius"/>
    </source>
</evidence>
<feature type="transmembrane region" description="Helical" evidence="2">
    <location>
        <begin position="183"/>
        <end position="203"/>
    </location>
</feature>
<accession>A0AA45L2E7</accession>
<reference evidence="3" key="1">
    <citation type="submission" date="2021-04" db="EMBL/GenBank/DDBJ databases">
        <title>Genomic sequence of Actinosynnema pretiosum subsp. pretiosum ATCC 31280 (C-14919).</title>
        <authorList>
            <person name="Bai L."/>
            <person name="Wang X."/>
            <person name="Xiao Y."/>
        </authorList>
    </citation>
    <scope>NUCLEOTIDE SEQUENCE</scope>
    <source>
        <strain evidence="3">ATCC 31280</strain>
    </source>
</reference>
<dbReference type="EMBL" id="CP073249">
    <property type="protein sequence ID" value="QUF02229.1"/>
    <property type="molecule type" value="Genomic_DNA"/>
</dbReference>
<dbReference type="AlphaFoldDB" id="A0AA45L2E7"/>
<evidence type="ECO:0000256" key="1">
    <source>
        <dbReference type="SAM" id="MobiDB-lite"/>
    </source>
</evidence>
<feature type="compositionally biased region" description="Low complexity" evidence="1">
    <location>
        <begin position="8"/>
        <end position="36"/>
    </location>
</feature>
<feature type="transmembrane region" description="Helical" evidence="2">
    <location>
        <begin position="62"/>
        <end position="83"/>
    </location>
</feature>
<keyword evidence="2" id="KW-0472">Membrane</keyword>
<dbReference type="Proteomes" id="UP000677152">
    <property type="component" value="Chromosome"/>
</dbReference>
<organism evidence="3 4">
    <name type="scientific">Actinosynnema pretiosum subsp. pretiosum</name>
    <dbReference type="NCBI Taxonomy" id="103721"/>
    <lineage>
        <taxon>Bacteria</taxon>
        <taxon>Bacillati</taxon>
        <taxon>Actinomycetota</taxon>
        <taxon>Actinomycetes</taxon>
        <taxon>Pseudonocardiales</taxon>
        <taxon>Pseudonocardiaceae</taxon>
        <taxon>Actinosynnema</taxon>
    </lineage>
</organism>
<name>A0AA45L2E7_9PSEU</name>
<sequence>MTTPDPHGSQGRPSQGYPQGGYPQAGAPQQGYPQAGHPSFPAANPMAEGEPTPRPKSVDLAFLLWMVSAALSVLKLVFSYLTIDAVNAETAARLTGAGLPVEPSDIDGSLGLAGTALMLVFTAAWAAVAFAMRGGANWARIVLTVFGGLSLAFGLLGSLIAVPVLFSIGALGVVEALVNIADIPVLIAAIVYMFTGGAGRYFATR</sequence>
<protein>
    <submittedName>
        <fullName evidence="3">Uncharacterized protein</fullName>
    </submittedName>
</protein>
<proteinExistence type="predicted"/>
<feature type="transmembrane region" description="Helical" evidence="2">
    <location>
        <begin position="110"/>
        <end position="131"/>
    </location>
</feature>
<evidence type="ECO:0000313" key="4">
    <source>
        <dbReference type="Proteomes" id="UP000677152"/>
    </source>
</evidence>
<keyword evidence="2" id="KW-0812">Transmembrane</keyword>
<keyword evidence="2" id="KW-1133">Transmembrane helix</keyword>
<evidence type="ECO:0000313" key="3">
    <source>
        <dbReference type="EMBL" id="QUF02229.1"/>
    </source>
</evidence>
<gene>
    <name evidence="3" type="ORF">KCV87_22360</name>
</gene>
<feature type="transmembrane region" description="Helical" evidence="2">
    <location>
        <begin position="143"/>
        <end position="171"/>
    </location>
</feature>
<feature type="region of interest" description="Disordered" evidence="1">
    <location>
        <begin position="1"/>
        <end position="52"/>
    </location>
</feature>